<organism evidence="1 2">
    <name type="scientific">Clostridium chromiireducens</name>
    <dbReference type="NCBI Taxonomy" id="225345"/>
    <lineage>
        <taxon>Bacteria</taxon>
        <taxon>Bacillati</taxon>
        <taxon>Bacillota</taxon>
        <taxon>Clostridia</taxon>
        <taxon>Eubacteriales</taxon>
        <taxon>Clostridiaceae</taxon>
        <taxon>Clostridium</taxon>
    </lineage>
</organism>
<evidence type="ECO:0000313" key="2">
    <source>
        <dbReference type="Proteomes" id="UP000656077"/>
    </source>
</evidence>
<gene>
    <name evidence="1" type="ORF">GKZ28_05365</name>
</gene>
<comment type="caution">
    <text evidence="1">The sequence shown here is derived from an EMBL/GenBank/DDBJ whole genome shotgun (WGS) entry which is preliminary data.</text>
</comment>
<proteinExistence type="predicted"/>
<protein>
    <submittedName>
        <fullName evidence="1">Uncharacterized protein</fullName>
    </submittedName>
</protein>
<name>A0A964W170_9CLOT</name>
<reference evidence="1" key="1">
    <citation type="submission" date="2019-12" db="EMBL/GenBank/DDBJ databases">
        <title>Microbes associate with the intestines of laboratory mice.</title>
        <authorList>
            <person name="Navarre W."/>
            <person name="Wong E."/>
        </authorList>
    </citation>
    <scope>NUCLEOTIDE SEQUENCE</scope>
    <source>
        <strain evidence="1">NM79_F5</strain>
    </source>
</reference>
<dbReference type="EMBL" id="WSRQ01000006">
    <property type="protein sequence ID" value="MVX63126.1"/>
    <property type="molecule type" value="Genomic_DNA"/>
</dbReference>
<sequence>MKYFVNCNGLFFGFDYAERGCGLHNTLCFNRQCIHSLYDETLCQLDLNVSKIVFKNKYDGIYYFDVVPVGGACNGK</sequence>
<dbReference type="RefSeq" id="WP_160358325.1">
    <property type="nucleotide sequence ID" value="NZ_WSRQ01000006.1"/>
</dbReference>
<evidence type="ECO:0000313" key="1">
    <source>
        <dbReference type="EMBL" id="MVX63126.1"/>
    </source>
</evidence>
<dbReference type="Proteomes" id="UP000656077">
    <property type="component" value="Unassembled WGS sequence"/>
</dbReference>
<dbReference type="AlphaFoldDB" id="A0A964W170"/>
<accession>A0A964W170</accession>